<dbReference type="AlphaFoldDB" id="A0A1B1YUU5"/>
<dbReference type="STRING" id="1810504.PG2T_10415"/>
<dbReference type="InterPro" id="IPR036005">
    <property type="entry name" value="Creatinase/aminopeptidase-like"/>
</dbReference>
<keyword evidence="15" id="KW-0031">Aminopeptidase</keyword>
<dbReference type="InterPro" id="IPR007865">
    <property type="entry name" value="Aminopep_P_N"/>
</dbReference>
<sequence length="435" mass="48498">MSPKEFAARRRALMQQMDGGIAIVPTNPHHLRNRDTEFPFRPDSDFQYLTGFAEPEAVAVLIPGRPQGEYILFCRERDPAKETWTGRRAGPEGAREHFGADDAFPIADLDDIMPGLLENRGKVFYSLGAHGEFDQRVLGWVNSLRSKSRAGVHVPSEFVDLGHLLHDLRLFKSAAEMKVMRRAADISAAAHCRAMRVCRPGMWEYQIEAELRHEFIREGARLPAYEPIVGGGANGCILHYVENNARLNDGELLLIDAGCELDCYAADITRTFPINGRFSPEQKALYEIVLDAQYAAIDKVRPGNHWNEPHEAAVEVLTAGLLRLGILKGELKQLIEEGAYRPMYMHRTGHWLGMDVHDVGEYKLGDAWRVFEPGMVTTVEPGLYIAAGTPGVAKKWWNIGIRIEDNVLVTRRGHEITTGGVPKTVADIEALMAAA</sequence>
<evidence type="ECO:0000313" key="16">
    <source>
        <dbReference type="Proteomes" id="UP000092952"/>
    </source>
</evidence>
<dbReference type="SMART" id="SM01011">
    <property type="entry name" value="AMP_N"/>
    <property type="match status" value="1"/>
</dbReference>
<dbReference type="Pfam" id="PF05195">
    <property type="entry name" value="AMP_N"/>
    <property type="match status" value="1"/>
</dbReference>
<dbReference type="PANTHER" id="PTHR43226:SF4">
    <property type="entry name" value="XAA-PRO AMINOPEPTIDASE 3"/>
    <property type="match status" value="1"/>
</dbReference>
<dbReference type="KEGG" id="gbi:PG2T_10415"/>
<dbReference type="NCBIfam" id="NF008131">
    <property type="entry name" value="PRK10879.1"/>
    <property type="match status" value="1"/>
</dbReference>
<evidence type="ECO:0000256" key="2">
    <source>
        <dbReference type="ARBA" id="ARBA00001936"/>
    </source>
</evidence>
<dbReference type="Gene3D" id="3.90.230.10">
    <property type="entry name" value="Creatinase/methionine aminopeptidase superfamily"/>
    <property type="match status" value="1"/>
</dbReference>
<comment type="similarity">
    <text evidence="3 13">Belongs to the peptidase M24B family.</text>
</comment>
<keyword evidence="8" id="KW-0482">Metalloprotease</keyword>
<dbReference type="InterPro" id="IPR000994">
    <property type="entry name" value="Pept_M24"/>
</dbReference>
<dbReference type="FunCoup" id="A0A1B1YUU5">
    <property type="interactions" value="387"/>
</dbReference>
<keyword evidence="7" id="KW-0378">Hydrolase</keyword>
<keyword evidence="16" id="KW-1185">Reference proteome</keyword>
<dbReference type="FunFam" id="3.90.230.10:FF:000002">
    <property type="entry name" value="Xaa-Pro aminopeptidase 3"/>
    <property type="match status" value="1"/>
</dbReference>
<dbReference type="SUPFAM" id="SSF55920">
    <property type="entry name" value="Creatinase/aminopeptidase"/>
    <property type="match status" value="1"/>
</dbReference>
<dbReference type="Pfam" id="PF00557">
    <property type="entry name" value="Peptidase_M24"/>
    <property type="match status" value="1"/>
</dbReference>
<evidence type="ECO:0000256" key="10">
    <source>
        <dbReference type="ARBA" id="ARBA00069363"/>
    </source>
</evidence>
<dbReference type="SUPFAM" id="SSF53092">
    <property type="entry name" value="Creatinase/prolidase N-terminal domain"/>
    <property type="match status" value="1"/>
</dbReference>
<evidence type="ECO:0000256" key="8">
    <source>
        <dbReference type="ARBA" id="ARBA00023049"/>
    </source>
</evidence>
<evidence type="ECO:0000256" key="7">
    <source>
        <dbReference type="ARBA" id="ARBA00022801"/>
    </source>
</evidence>
<dbReference type="GO" id="GO:0070006">
    <property type="term" value="F:metalloaminopeptidase activity"/>
    <property type="evidence" value="ECO:0007669"/>
    <property type="project" value="InterPro"/>
</dbReference>
<evidence type="ECO:0000259" key="14">
    <source>
        <dbReference type="SMART" id="SM01011"/>
    </source>
</evidence>
<dbReference type="PANTHER" id="PTHR43226">
    <property type="entry name" value="XAA-PRO AMINOPEPTIDASE 3"/>
    <property type="match status" value="1"/>
</dbReference>
<dbReference type="InParanoid" id="A0A1B1YUU5"/>
<dbReference type="Proteomes" id="UP000092952">
    <property type="component" value="Chromosome"/>
</dbReference>
<comment type="cofactor">
    <cofactor evidence="2">
        <name>Mn(2+)</name>
        <dbReference type="ChEBI" id="CHEBI:29035"/>
    </cofactor>
</comment>
<dbReference type="RefSeq" id="WP_068804957.1">
    <property type="nucleotide sequence ID" value="NZ_CP014671.1"/>
</dbReference>
<evidence type="ECO:0000256" key="11">
    <source>
        <dbReference type="ARBA" id="ARBA00075356"/>
    </source>
</evidence>
<dbReference type="EC" id="3.4.11.9" evidence="4"/>
<dbReference type="PROSITE" id="PS00491">
    <property type="entry name" value="PROLINE_PEPTIDASE"/>
    <property type="match status" value="1"/>
</dbReference>
<feature type="domain" description="Aminopeptidase P N-terminal" evidence="14">
    <location>
        <begin position="1"/>
        <end position="134"/>
    </location>
</feature>
<dbReference type="InterPro" id="IPR052433">
    <property type="entry name" value="X-Pro_dipept-like"/>
</dbReference>
<evidence type="ECO:0000256" key="1">
    <source>
        <dbReference type="ARBA" id="ARBA00001424"/>
    </source>
</evidence>
<evidence type="ECO:0000313" key="15">
    <source>
        <dbReference type="EMBL" id="ANX04545.1"/>
    </source>
</evidence>
<keyword evidence="5" id="KW-0645">Protease</keyword>
<dbReference type="GO" id="GO:0030145">
    <property type="term" value="F:manganese ion binding"/>
    <property type="evidence" value="ECO:0007669"/>
    <property type="project" value="InterPro"/>
</dbReference>
<comment type="catalytic activity">
    <reaction evidence="1">
        <text>Release of any N-terminal amino acid, including proline, that is linked to proline, even from a dipeptide or tripeptide.</text>
        <dbReference type="EC" id="3.4.11.9"/>
    </reaction>
</comment>
<evidence type="ECO:0000256" key="6">
    <source>
        <dbReference type="ARBA" id="ARBA00022723"/>
    </source>
</evidence>
<organism evidence="15 16">
    <name type="scientific">Immundisolibacter cernigliae</name>
    <dbReference type="NCBI Taxonomy" id="1810504"/>
    <lineage>
        <taxon>Bacteria</taxon>
        <taxon>Pseudomonadati</taxon>
        <taxon>Pseudomonadota</taxon>
        <taxon>Gammaproteobacteria</taxon>
        <taxon>Immundisolibacterales</taxon>
        <taxon>Immundisolibacteraceae</taxon>
        <taxon>Immundisolibacter</taxon>
    </lineage>
</organism>
<evidence type="ECO:0000256" key="5">
    <source>
        <dbReference type="ARBA" id="ARBA00022670"/>
    </source>
</evidence>
<dbReference type="EMBL" id="CP014671">
    <property type="protein sequence ID" value="ANX04545.1"/>
    <property type="molecule type" value="Genomic_DNA"/>
</dbReference>
<keyword evidence="6 13" id="KW-0479">Metal-binding</keyword>
<accession>A0A1B1YUU5</accession>
<dbReference type="InterPro" id="IPR029149">
    <property type="entry name" value="Creatin/AminoP/Spt16_N"/>
</dbReference>
<proteinExistence type="inferred from homology"/>
<protein>
    <recommendedName>
        <fullName evidence="10">Xaa-Pro aminopeptidase</fullName>
        <ecNumber evidence="4">3.4.11.9</ecNumber>
    </recommendedName>
    <alternativeName>
        <fullName evidence="11">Aminopeptidase P II</fullName>
    </alternativeName>
    <alternativeName>
        <fullName evidence="12">X-Pro aminopeptidase</fullName>
    </alternativeName>
</protein>
<evidence type="ECO:0000256" key="3">
    <source>
        <dbReference type="ARBA" id="ARBA00008766"/>
    </source>
</evidence>
<dbReference type="CDD" id="cd01087">
    <property type="entry name" value="Prolidase"/>
    <property type="match status" value="1"/>
</dbReference>
<reference evidence="16" key="1">
    <citation type="submission" date="2016-03" db="EMBL/GenBank/DDBJ databases">
        <title>Complete genome sequence of Solimmundus cernigliae, representing a novel lineage of polycyclic aromatic hydrocarbon degraders within the Gammaproteobacteria.</title>
        <authorList>
            <person name="Singleton D.R."/>
            <person name="Dickey A.N."/>
            <person name="Scholl E.H."/>
            <person name="Wright F.A."/>
            <person name="Aitken M.D."/>
        </authorList>
    </citation>
    <scope>NUCLEOTIDE SEQUENCE [LARGE SCALE GENOMIC DNA]</scope>
    <source>
        <strain evidence="16">TR3.2</strain>
    </source>
</reference>
<dbReference type="InterPro" id="IPR001131">
    <property type="entry name" value="Peptidase_M24B_aminopep-P_CS"/>
</dbReference>
<dbReference type="GO" id="GO:0005829">
    <property type="term" value="C:cytosol"/>
    <property type="evidence" value="ECO:0007669"/>
    <property type="project" value="TreeGrafter"/>
</dbReference>
<evidence type="ECO:0000256" key="12">
    <source>
        <dbReference type="ARBA" id="ARBA00081411"/>
    </source>
</evidence>
<dbReference type="GO" id="GO:0006508">
    <property type="term" value="P:proteolysis"/>
    <property type="evidence" value="ECO:0007669"/>
    <property type="project" value="UniProtKB-KW"/>
</dbReference>
<gene>
    <name evidence="15" type="ORF">PG2T_10415</name>
</gene>
<evidence type="ECO:0000256" key="13">
    <source>
        <dbReference type="RuleBase" id="RU000590"/>
    </source>
</evidence>
<name>A0A1B1YUU5_9GAMM</name>
<keyword evidence="9" id="KW-0464">Manganese</keyword>
<evidence type="ECO:0000256" key="9">
    <source>
        <dbReference type="ARBA" id="ARBA00023211"/>
    </source>
</evidence>
<evidence type="ECO:0000256" key="4">
    <source>
        <dbReference type="ARBA" id="ARBA00012574"/>
    </source>
</evidence>
<dbReference type="Gene3D" id="3.40.350.10">
    <property type="entry name" value="Creatinase/prolidase N-terminal domain"/>
    <property type="match status" value="1"/>
</dbReference>
<dbReference type="OrthoDB" id="9806388at2"/>